<dbReference type="Pfam" id="PF02586">
    <property type="entry name" value="SRAP"/>
    <property type="match status" value="1"/>
</dbReference>
<keyword evidence="4 8" id="KW-0378">Hydrolase</keyword>
<keyword evidence="3" id="KW-0227">DNA damage</keyword>
<dbReference type="STRING" id="395961.Cyan7425_1971"/>
<evidence type="ECO:0000256" key="6">
    <source>
        <dbReference type="ARBA" id="ARBA00023125"/>
    </source>
</evidence>
<evidence type="ECO:0000313" key="9">
    <source>
        <dbReference type="EMBL" id="ACL44336.1"/>
    </source>
</evidence>
<dbReference type="Gene3D" id="3.90.1680.10">
    <property type="entry name" value="SOS response associated peptidase-like"/>
    <property type="match status" value="1"/>
</dbReference>
<dbReference type="GO" id="GO:0008233">
    <property type="term" value="F:peptidase activity"/>
    <property type="evidence" value="ECO:0007669"/>
    <property type="project" value="UniProtKB-KW"/>
</dbReference>
<dbReference type="HOGENOM" id="CLU_035990_6_2_3"/>
<evidence type="ECO:0000256" key="4">
    <source>
        <dbReference type="ARBA" id="ARBA00022801"/>
    </source>
</evidence>
<reference evidence="9" key="1">
    <citation type="submission" date="2009-01" db="EMBL/GenBank/DDBJ databases">
        <title>Complete sequence of chromosome Cyanothece sp. PCC 7425.</title>
        <authorList>
            <consortium name="US DOE Joint Genome Institute"/>
            <person name="Lucas S."/>
            <person name="Copeland A."/>
            <person name="Lapidus A."/>
            <person name="Glavina del Rio T."/>
            <person name="Dalin E."/>
            <person name="Tice H."/>
            <person name="Bruce D."/>
            <person name="Goodwin L."/>
            <person name="Pitluck S."/>
            <person name="Sims D."/>
            <person name="Meineke L."/>
            <person name="Brettin T."/>
            <person name="Detter J.C."/>
            <person name="Han C."/>
            <person name="Larimer F."/>
            <person name="Land M."/>
            <person name="Hauser L."/>
            <person name="Kyrpides N."/>
            <person name="Ovchinnikova G."/>
            <person name="Liberton M."/>
            <person name="Stoeckel J."/>
            <person name="Banerjee A."/>
            <person name="Singh A."/>
            <person name="Page L."/>
            <person name="Sato H."/>
            <person name="Zhao L."/>
            <person name="Sherman L."/>
            <person name="Pakrasi H."/>
            <person name="Richardson P."/>
        </authorList>
    </citation>
    <scope>NUCLEOTIDE SEQUENCE</scope>
    <source>
        <strain evidence="9">PCC 7425</strain>
    </source>
</reference>
<dbReference type="EMBL" id="CP001344">
    <property type="protein sequence ID" value="ACL44336.1"/>
    <property type="molecule type" value="Genomic_DNA"/>
</dbReference>
<dbReference type="GO" id="GO:0006508">
    <property type="term" value="P:proteolysis"/>
    <property type="evidence" value="ECO:0007669"/>
    <property type="project" value="UniProtKB-KW"/>
</dbReference>
<evidence type="ECO:0000256" key="5">
    <source>
        <dbReference type="ARBA" id="ARBA00023124"/>
    </source>
</evidence>
<evidence type="ECO:0000256" key="3">
    <source>
        <dbReference type="ARBA" id="ARBA00022763"/>
    </source>
</evidence>
<dbReference type="InterPro" id="IPR036590">
    <property type="entry name" value="SRAP-like"/>
</dbReference>
<keyword evidence="7" id="KW-0456">Lyase</keyword>
<evidence type="ECO:0000256" key="8">
    <source>
        <dbReference type="RuleBase" id="RU364100"/>
    </source>
</evidence>
<dbReference type="GO" id="GO:0106300">
    <property type="term" value="P:protein-DNA covalent cross-linking repair"/>
    <property type="evidence" value="ECO:0007669"/>
    <property type="project" value="InterPro"/>
</dbReference>
<keyword evidence="2 8" id="KW-0645">Protease</keyword>
<dbReference type="PANTHER" id="PTHR13604:SF0">
    <property type="entry name" value="ABASIC SITE PROCESSING PROTEIN HMCES"/>
    <property type="match status" value="1"/>
</dbReference>
<keyword evidence="5" id="KW-0190">Covalent protein-DNA linkage</keyword>
<dbReference type="OrthoDB" id="9782620at2"/>
<dbReference type="eggNOG" id="COG2135">
    <property type="taxonomic scope" value="Bacteria"/>
</dbReference>
<protein>
    <recommendedName>
        <fullName evidence="8">Abasic site processing protein</fullName>
        <ecNumber evidence="8">3.4.-.-</ecNumber>
    </recommendedName>
</protein>
<dbReference type="SUPFAM" id="SSF143081">
    <property type="entry name" value="BB1717-like"/>
    <property type="match status" value="1"/>
</dbReference>
<dbReference type="AlphaFoldDB" id="B8HTB0"/>
<accession>B8HTB0</accession>
<comment type="similarity">
    <text evidence="1 8">Belongs to the SOS response-associated peptidase family.</text>
</comment>
<dbReference type="GO" id="GO:0016829">
    <property type="term" value="F:lyase activity"/>
    <property type="evidence" value="ECO:0007669"/>
    <property type="project" value="UniProtKB-KW"/>
</dbReference>
<name>B8HTB0_CYAP4</name>
<dbReference type="EC" id="3.4.-.-" evidence="8"/>
<organism evidence="9">
    <name type="scientific">Cyanothece sp. (strain PCC 7425 / ATCC 29141)</name>
    <dbReference type="NCBI Taxonomy" id="395961"/>
    <lineage>
        <taxon>Bacteria</taxon>
        <taxon>Bacillati</taxon>
        <taxon>Cyanobacteriota</taxon>
        <taxon>Cyanophyceae</taxon>
        <taxon>Gomontiellales</taxon>
        <taxon>Cyanothecaceae</taxon>
        <taxon>Cyanothece</taxon>
    </lineage>
</organism>
<dbReference type="InterPro" id="IPR003738">
    <property type="entry name" value="SRAP"/>
</dbReference>
<evidence type="ECO:0000256" key="2">
    <source>
        <dbReference type="ARBA" id="ARBA00022670"/>
    </source>
</evidence>
<proteinExistence type="inferred from homology"/>
<keyword evidence="6" id="KW-0238">DNA-binding</keyword>
<gene>
    <name evidence="9" type="ordered locus">Cyan7425_1971</name>
</gene>
<evidence type="ECO:0000256" key="7">
    <source>
        <dbReference type="ARBA" id="ARBA00023239"/>
    </source>
</evidence>
<dbReference type="PANTHER" id="PTHR13604">
    <property type="entry name" value="DC12-RELATED"/>
    <property type="match status" value="1"/>
</dbReference>
<evidence type="ECO:0000256" key="1">
    <source>
        <dbReference type="ARBA" id="ARBA00008136"/>
    </source>
</evidence>
<dbReference type="GO" id="GO:0003697">
    <property type="term" value="F:single-stranded DNA binding"/>
    <property type="evidence" value="ECO:0007669"/>
    <property type="project" value="InterPro"/>
</dbReference>
<sequence length="233" mass="26377">MCGRFCLAVSPEELAEVFGLSPVSDFPPRYNIAPTQPVAVIRQIRAQAGSLPEGKADRQLDLMHWGLIPSWAKDPSLGNRLINARAETLSEKPSFRTAFQRRRCLIPASGFYEWQKTPAGKQPYYLHPITPQDSLKPRSLFAFAGLWETWQDILSCTIITTVANDRVRPIHDRMPVILKPEDYDRWLDPTEQDTSALQDLLTPLPEELIQAYPVSKRVNQATVDQPDCIQPVN</sequence>
<dbReference type="KEGG" id="cyn:Cyan7425_1971"/>